<keyword evidence="2" id="KW-0946">Virion</keyword>
<reference evidence="2" key="1">
    <citation type="journal article" date="2014" name="PLoS ONE">
        <title>Transcriptome-Based Identification of ABC Transporters in the Western Tarnished Plant Bug Lygus hesperus.</title>
        <authorList>
            <person name="Hull J.J."/>
            <person name="Chaney K."/>
            <person name="Geib S.M."/>
            <person name="Fabrick J.A."/>
            <person name="Brent C.S."/>
            <person name="Walsh D."/>
            <person name="Lavine L.C."/>
        </authorList>
    </citation>
    <scope>NUCLEOTIDE SEQUENCE</scope>
</reference>
<protein>
    <submittedName>
        <fullName evidence="2">Envelope glycoprotein</fullName>
    </submittedName>
</protein>
<name>A0A0A9WR53_LYGHE</name>
<dbReference type="AlphaFoldDB" id="A0A0A9WR53"/>
<organism evidence="2">
    <name type="scientific">Lygus hesperus</name>
    <name type="common">Western plant bug</name>
    <dbReference type="NCBI Taxonomy" id="30085"/>
    <lineage>
        <taxon>Eukaryota</taxon>
        <taxon>Metazoa</taxon>
        <taxon>Ecdysozoa</taxon>
        <taxon>Arthropoda</taxon>
        <taxon>Hexapoda</taxon>
        <taxon>Insecta</taxon>
        <taxon>Pterygota</taxon>
        <taxon>Neoptera</taxon>
        <taxon>Paraneoptera</taxon>
        <taxon>Hemiptera</taxon>
        <taxon>Heteroptera</taxon>
        <taxon>Panheteroptera</taxon>
        <taxon>Cimicomorpha</taxon>
        <taxon>Miridae</taxon>
        <taxon>Mirini</taxon>
        <taxon>Lygus</taxon>
    </lineage>
</organism>
<dbReference type="EMBL" id="GDHC01016325">
    <property type="protein sequence ID" value="JAQ02304.1"/>
    <property type="molecule type" value="Transcribed_RNA"/>
</dbReference>
<accession>A0A0A9WR53</accession>
<sequence length="177" mass="19337">MRLDYPEKCNLYYALQREKSSINNVHDANNRLAAKRMRLLSVTAAQPPTPHYTDPTLSIQNFFLVAEPGVGNVNSKPTYANGLISVNSSPLQSVQTSCLTRDLNRNNAVTLVSVPTSSLCEDELTKPQAVNLLQCTEANTSPLAKVLHTHIMSGGNTHAETTPKQNALSSGFEQIEE</sequence>
<gene>
    <name evidence="2" type="primary">env_4</name>
    <name evidence="2" type="ORF">CM83_45272</name>
    <name evidence="3" type="ORF">g.2902</name>
</gene>
<feature type="region of interest" description="Disordered" evidence="1">
    <location>
        <begin position="154"/>
        <end position="177"/>
    </location>
</feature>
<evidence type="ECO:0000313" key="2">
    <source>
        <dbReference type="EMBL" id="JAG08958.1"/>
    </source>
</evidence>
<dbReference type="EMBL" id="GBHO01034646">
    <property type="protein sequence ID" value="JAG08958.1"/>
    <property type="molecule type" value="Transcribed_RNA"/>
</dbReference>
<reference evidence="3" key="3">
    <citation type="journal article" date="2016" name="Gigascience">
        <title>De novo construction of an expanded transcriptome assembly for the western tarnished plant bug, Lygus hesperus.</title>
        <authorList>
            <person name="Tassone E.E."/>
            <person name="Geib S.M."/>
            <person name="Hall B."/>
            <person name="Fabrick J.A."/>
            <person name="Brent C.S."/>
            <person name="Hull J.J."/>
        </authorList>
    </citation>
    <scope>NUCLEOTIDE SEQUENCE</scope>
</reference>
<evidence type="ECO:0000256" key="1">
    <source>
        <dbReference type="SAM" id="MobiDB-lite"/>
    </source>
</evidence>
<proteinExistence type="predicted"/>
<keyword evidence="2" id="KW-0261">Viral envelope protein</keyword>
<evidence type="ECO:0000313" key="3">
    <source>
        <dbReference type="EMBL" id="JAQ02304.1"/>
    </source>
</evidence>
<reference evidence="2" key="2">
    <citation type="submission" date="2014-07" db="EMBL/GenBank/DDBJ databases">
        <authorList>
            <person name="Hull J."/>
        </authorList>
    </citation>
    <scope>NUCLEOTIDE SEQUENCE</scope>
</reference>